<dbReference type="Pfam" id="PF07987">
    <property type="entry name" value="DUF1775"/>
    <property type="match status" value="1"/>
</dbReference>
<evidence type="ECO:0000256" key="1">
    <source>
        <dbReference type="SAM" id="Phobius"/>
    </source>
</evidence>
<feature type="transmembrane region" description="Helical" evidence="1">
    <location>
        <begin position="318"/>
        <end position="339"/>
    </location>
</feature>
<dbReference type="AlphaFoldDB" id="A0A8J5XKK6"/>
<dbReference type="Gene3D" id="2.60.40.2230">
    <property type="entry name" value="Uncharacterised protein YcnI-like PF07987, DUF1775"/>
    <property type="match status" value="1"/>
</dbReference>
<keyword evidence="1" id="KW-0472">Membrane</keyword>
<evidence type="ECO:0000313" key="3">
    <source>
        <dbReference type="EMBL" id="KAG8463217.1"/>
    </source>
</evidence>
<dbReference type="EMBL" id="JAGTXO010000017">
    <property type="protein sequence ID" value="KAG8463217.1"/>
    <property type="molecule type" value="Genomic_DNA"/>
</dbReference>
<protein>
    <recommendedName>
        <fullName evidence="2">YncI copper-binding domain-containing protein</fullName>
    </recommendedName>
</protein>
<dbReference type="InterPro" id="IPR012533">
    <property type="entry name" value="YcnI-copper_dom"/>
</dbReference>
<gene>
    <name evidence="3" type="ORF">KFE25_011214</name>
</gene>
<sequence>MLSLLALATSGHVLIKSTSLANPAHVKQPSAAYGYFDMRVVSSKTGKFFTKIEVDIPRGIESVSFENRPGWEFAIDYATIPSTPTWSHGGNTTRRPIKVTMQATGANGIDASHMLIQHFGAGFGCTFDDAGDASASPAVRATNSIWNGEYTLWWGALVTTSDTPTADPATDTTTSYTLCGQSGTQSWYAGFMGPNGPSACAYTYVHSAENCEVDVGVKGMKFLGTTVEPKEHGAEITDEAHVVDLVNEVTGPLHDATNARVAELEARKSSSDGRIDALEGDVKTVKDDVKQLNKDGSDAATATSADTADTAEMPAIEVSWVALAASVLNFAALFSLFFLRCLAPAHFKAIAGTPDASPVQSVIVKSQP</sequence>
<evidence type="ECO:0000313" key="4">
    <source>
        <dbReference type="Proteomes" id="UP000751190"/>
    </source>
</evidence>
<evidence type="ECO:0000259" key="2">
    <source>
        <dbReference type="Pfam" id="PF07987"/>
    </source>
</evidence>
<keyword evidence="1" id="KW-0812">Transmembrane</keyword>
<name>A0A8J5XKK6_DIALT</name>
<keyword evidence="1" id="KW-1133">Transmembrane helix</keyword>
<feature type="domain" description="YncI copper-binding" evidence="2">
    <location>
        <begin position="31"/>
        <end position="112"/>
    </location>
</feature>
<organism evidence="3 4">
    <name type="scientific">Diacronema lutheri</name>
    <name type="common">Unicellular marine alga</name>
    <name type="synonym">Monochrysis lutheri</name>
    <dbReference type="NCBI Taxonomy" id="2081491"/>
    <lineage>
        <taxon>Eukaryota</taxon>
        <taxon>Haptista</taxon>
        <taxon>Haptophyta</taxon>
        <taxon>Pavlovophyceae</taxon>
        <taxon>Pavlovales</taxon>
        <taxon>Pavlovaceae</taxon>
        <taxon>Diacronema</taxon>
    </lineage>
</organism>
<dbReference type="InterPro" id="IPR038507">
    <property type="entry name" value="YcnI-like_sf"/>
</dbReference>
<reference evidence="3" key="1">
    <citation type="submission" date="2021-05" db="EMBL/GenBank/DDBJ databases">
        <title>The genome of the haptophyte Pavlova lutheri (Diacronema luteri, Pavlovales) - a model for lipid biosynthesis in eukaryotic algae.</title>
        <authorList>
            <person name="Hulatt C.J."/>
            <person name="Posewitz M.C."/>
        </authorList>
    </citation>
    <scope>NUCLEOTIDE SEQUENCE</scope>
    <source>
        <strain evidence="3">NIVA-4/92</strain>
    </source>
</reference>
<proteinExistence type="predicted"/>
<keyword evidence="4" id="KW-1185">Reference proteome</keyword>
<comment type="caution">
    <text evidence="3">The sequence shown here is derived from an EMBL/GenBank/DDBJ whole genome shotgun (WGS) entry which is preliminary data.</text>
</comment>
<accession>A0A8J5XKK6</accession>
<dbReference type="Proteomes" id="UP000751190">
    <property type="component" value="Unassembled WGS sequence"/>
</dbReference>